<protein>
    <submittedName>
        <fullName evidence="5">Threonine/serine dehydratase</fullName>
    </submittedName>
</protein>
<dbReference type="InterPro" id="IPR001926">
    <property type="entry name" value="TrpB-like_PALP"/>
</dbReference>
<dbReference type="PANTHER" id="PTHR48078:SF6">
    <property type="entry name" value="L-THREONINE DEHYDRATASE CATABOLIC TDCB"/>
    <property type="match status" value="1"/>
</dbReference>
<dbReference type="InterPro" id="IPR050147">
    <property type="entry name" value="Ser/Thr_Dehydratase"/>
</dbReference>
<evidence type="ECO:0000256" key="1">
    <source>
        <dbReference type="ARBA" id="ARBA00001933"/>
    </source>
</evidence>
<keyword evidence="6" id="KW-1185">Reference proteome</keyword>
<dbReference type="SUPFAM" id="SSF53686">
    <property type="entry name" value="Tryptophan synthase beta subunit-like PLP-dependent enzymes"/>
    <property type="match status" value="1"/>
</dbReference>
<proteinExistence type="predicted"/>
<name>A0ABP6QJR1_9ACTN</name>
<dbReference type="PANTHER" id="PTHR48078">
    <property type="entry name" value="THREONINE DEHYDRATASE, MITOCHONDRIAL-RELATED"/>
    <property type="match status" value="1"/>
</dbReference>
<feature type="domain" description="Tryptophan synthase beta chain-like PALP" evidence="4">
    <location>
        <begin position="24"/>
        <end position="301"/>
    </location>
</feature>
<dbReference type="Pfam" id="PF00291">
    <property type="entry name" value="PALP"/>
    <property type="match status" value="1"/>
</dbReference>
<evidence type="ECO:0000313" key="6">
    <source>
        <dbReference type="Proteomes" id="UP001501237"/>
    </source>
</evidence>
<organism evidence="5 6">
    <name type="scientific">Actinocorallia longicatena</name>
    <dbReference type="NCBI Taxonomy" id="111803"/>
    <lineage>
        <taxon>Bacteria</taxon>
        <taxon>Bacillati</taxon>
        <taxon>Actinomycetota</taxon>
        <taxon>Actinomycetes</taxon>
        <taxon>Streptosporangiales</taxon>
        <taxon>Thermomonosporaceae</taxon>
        <taxon>Actinocorallia</taxon>
    </lineage>
</organism>
<evidence type="ECO:0000259" key="4">
    <source>
        <dbReference type="Pfam" id="PF00291"/>
    </source>
</evidence>
<dbReference type="PROSITE" id="PS00165">
    <property type="entry name" value="DEHYDRATASE_SER_THR"/>
    <property type="match status" value="1"/>
</dbReference>
<accession>A0ABP6QJR1</accession>
<dbReference type="Gene3D" id="3.40.50.1100">
    <property type="match status" value="2"/>
</dbReference>
<dbReference type="Proteomes" id="UP001501237">
    <property type="component" value="Unassembled WGS sequence"/>
</dbReference>
<dbReference type="InterPro" id="IPR036052">
    <property type="entry name" value="TrpB-like_PALP_sf"/>
</dbReference>
<sequence length="311" mass="32187">MSDLVTLAEIEAAAVRLTGVAVHTPLVAFPGKPLHIKAESLQPVGAFKLRGAYAALTAGAPVQGVITHSSGNHAQAIAWAARELGIPAVLVIPNNAPSVKIDACLDLGAEVVLVEPTIEARTETADRLATAHGYELVPPFDDRRVIAGQGTIGLEILAERPATDVILVPVGGGGLIAGIATAVKALSPTTKIIGVEPSLAADARDSFLLGRPVAWDPRDTGRTMADALRVNRVGDIPFAHIAEYVDDIITVTEEEIFDAMRQLAVKTHLIAEPGGAVATAAYLHHADELPAGKHCAAVLSGGNVDPGLLFG</sequence>
<keyword evidence="3" id="KW-0456">Lyase</keyword>
<gene>
    <name evidence="5" type="ORF">GCM10010468_67160</name>
</gene>
<keyword evidence="2" id="KW-0663">Pyridoxal phosphate</keyword>
<evidence type="ECO:0000256" key="2">
    <source>
        <dbReference type="ARBA" id="ARBA00022898"/>
    </source>
</evidence>
<dbReference type="CDD" id="cd01562">
    <property type="entry name" value="Thr-dehyd"/>
    <property type="match status" value="1"/>
</dbReference>
<evidence type="ECO:0000313" key="5">
    <source>
        <dbReference type="EMBL" id="GAA3234207.1"/>
    </source>
</evidence>
<dbReference type="InterPro" id="IPR000634">
    <property type="entry name" value="Ser/Thr_deHydtase_PyrdxlP-BS"/>
</dbReference>
<comment type="caution">
    <text evidence="5">The sequence shown here is derived from an EMBL/GenBank/DDBJ whole genome shotgun (WGS) entry which is preliminary data.</text>
</comment>
<comment type="cofactor">
    <cofactor evidence="1">
        <name>pyridoxal 5'-phosphate</name>
        <dbReference type="ChEBI" id="CHEBI:597326"/>
    </cofactor>
</comment>
<evidence type="ECO:0000256" key="3">
    <source>
        <dbReference type="ARBA" id="ARBA00023239"/>
    </source>
</evidence>
<dbReference type="RefSeq" id="WP_344836435.1">
    <property type="nucleotide sequence ID" value="NZ_BAAAUV010000026.1"/>
</dbReference>
<dbReference type="EMBL" id="BAAAUV010000026">
    <property type="protein sequence ID" value="GAA3234207.1"/>
    <property type="molecule type" value="Genomic_DNA"/>
</dbReference>
<reference evidence="6" key="1">
    <citation type="journal article" date="2019" name="Int. J. Syst. Evol. Microbiol.">
        <title>The Global Catalogue of Microorganisms (GCM) 10K type strain sequencing project: providing services to taxonomists for standard genome sequencing and annotation.</title>
        <authorList>
            <consortium name="The Broad Institute Genomics Platform"/>
            <consortium name="The Broad Institute Genome Sequencing Center for Infectious Disease"/>
            <person name="Wu L."/>
            <person name="Ma J."/>
        </authorList>
    </citation>
    <scope>NUCLEOTIDE SEQUENCE [LARGE SCALE GENOMIC DNA]</scope>
    <source>
        <strain evidence="6">JCM 9377</strain>
    </source>
</reference>